<name>A0A7T5R1J9_9BACT</name>
<protein>
    <submittedName>
        <fullName evidence="1">YbjN domain-containing protein</fullName>
    </submittedName>
</protein>
<evidence type="ECO:0000313" key="2">
    <source>
        <dbReference type="Proteomes" id="UP000595362"/>
    </source>
</evidence>
<sequence>MSDMDLFDDISNPLDSVEEVLHGNEWVYDRPTDSEIIVQASSQRSHYRMTFLWQEEYGAMQFFCEMDEIIPKKRMDMAGRTLRKINERLWLGHFDLPAEARTPVFRYTCLFRGAQTSGIEHVEDIVEIAMAECERFHNVFALLATAPSLTDDIIDLVMTDHGGAA</sequence>
<dbReference type="CDD" id="cd17033">
    <property type="entry name" value="DR1245-like"/>
    <property type="match status" value="1"/>
</dbReference>
<dbReference type="InterPro" id="IPR019660">
    <property type="entry name" value="Put_sensory_transdc_reg_YbjN"/>
</dbReference>
<organism evidence="1 2">
    <name type="scientific">Micavibrio aeruginosavorus</name>
    <dbReference type="NCBI Taxonomy" id="349221"/>
    <lineage>
        <taxon>Bacteria</taxon>
        <taxon>Pseudomonadati</taxon>
        <taxon>Bdellovibrionota</taxon>
        <taxon>Bdellovibrionia</taxon>
        <taxon>Bdellovibrionales</taxon>
        <taxon>Pseudobdellovibrionaceae</taxon>
        <taxon>Micavibrio</taxon>
    </lineage>
</organism>
<dbReference type="Pfam" id="PF10722">
    <property type="entry name" value="YbjN"/>
    <property type="match status" value="1"/>
</dbReference>
<evidence type="ECO:0000313" key="1">
    <source>
        <dbReference type="EMBL" id="QQG35724.1"/>
    </source>
</evidence>
<dbReference type="Proteomes" id="UP000595362">
    <property type="component" value="Chromosome"/>
</dbReference>
<dbReference type="EMBL" id="CP066681">
    <property type="protein sequence ID" value="QQG35724.1"/>
    <property type="molecule type" value="Genomic_DNA"/>
</dbReference>
<proteinExistence type="predicted"/>
<reference evidence="1 2" key="1">
    <citation type="submission" date="2020-07" db="EMBL/GenBank/DDBJ databases">
        <title>Huge and variable diversity of episymbiotic CPR bacteria and DPANN archaea in groundwater ecosystems.</title>
        <authorList>
            <person name="He C.Y."/>
            <person name="Keren R."/>
            <person name="Whittaker M."/>
            <person name="Farag I.F."/>
            <person name="Doudna J."/>
            <person name="Cate J.H.D."/>
            <person name="Banfield J.F."/>
        </authorList>
    </citation>
    <scope>NUCLEOTIDE SEQUENCE [LARGE SCALE GENOMIC DNA]</scope>
    <source>
        <strain evidence="1">NC_groundwater_70_Ag_B-0.1um_54_66</strain>
    </source>
</reference>
<gene>
    <name evidence="1" type="ORF">HYS17_09460</name>
</gene>
<accession>A0A7T5R1J9</accession>
<dbReference type="AlphaFoldDB" id="A0A7T5R1J9"/>